<dbReference type="PANTHER" id="PTHR38248">
    <property type="entry name" value="FUNK1 6"/>
    <property type="match status" value="1"/>
</dbReference>
<dbReference type="Pfam" id="PF17667">
    <property type="entry name" value="Pkinase_fungal"/>
    <property type="match status" value="1"/>
</dbReference>
<feature type="compositionally biased region" description="Basic and acidic residues" evidence="1">
    <location>
        <begin position="286"/>
        <end position="303"/>
    </location>
</feature>
<dbReference type="Proteomes" id="UP000054248">
    <property type="component" value="Unassembled WGS sequence"/>
</dbReference>
<evidence type="ECO:0000313" key="4">
    <source>
        <dbReference type="Proteomes" id="UP000054248"/>
    </source>
</evidence>
<dbReference type="InterPro" id="IPR000719">
    <property type="entry name" value="Prot_kinase_dom"/>
</dbReference>
<dbReference type="PANTHER" id="PTHR38248:SF2">
    <property type="entry name" value="FUNK1 11"/>
    <property type="match status" value="1"/>
</dbReference>
<feature type="region of interest" description="Disordered" evidence="1">
    <location>
        <begin position="231"/>
        <end position="311"/>
    </location>
</feature>
<accession>A0A0C3Q9K4</accession>
<reference evidence="3 4" key="1">
    <citation type="submission" date="2014-04" db="EMBL/GenBank/DDBJ databases">
        <authorList>
            <consortium name="DOE Joint Genome Institute"/>
            <person name="Kuo A."/>
            <person name="Girlanda M."/>
            <person name="Perotto S."/>
            <person name="Kohler A."/>
            <person name="Nagy L.G."/>
            <person name="Floudas D."/>
            <person name="Copeland A."/>
            <person name="Barry K.W."/>
            <person name="Cichocki N."/>
            <person name="Veneault-Fourrey C."/>
            <person name="LaButti K."/>
            <person name="Lindquist E.A."/>
            <person name="Lipzen A."/>
            <person name="Lundell T."/>
            <person name="Morin E."/>
            <person name="Murat C."/>
            <person name="Sun H."/>
            <person name="Tunlid A."/>
            <person name="Henrissat B."/>
            <person name="Grigoriev I.V."/>
            <person name="Hibbett D.S."/>
            <person name="Martin F."/>
            <person name="Nordberg H.P."/>
            <person name="Cantor M.N."/>
            <person name="Hua S.X."/>
        </authorList>
    </citation>
    <scope>NUCLEOTIDE SEQUENCE [LARGE SCALE GENOMIC DNA]</scope>
    <source>
        <strain evidence="3 4">MUT 4182</strain>
    </source>
</reference>
<dbReference type="InterPro" id="IPR040976">
    <property type="entry name" value="Pkinase_fungal"/>
</dbReference>
<dbReference type="EMBL" id="KN823166">
    <property type="protein sequence ID" value="KIO20669.1"/>
    <property type="molecule type" value="Genomic_DNA"/>
</dbReference>
<dbReference type="GO" id="GO:0005524">
    <property type="term" value="F:ATP binding"/>
    <property type="evidence" value="ECO:0007669"/>
    <property type="project" value="InterPro"/>
</dbReference>
<dbReference type="OrthoDB" id="5569250at2759"/>
<sequence length="764" mass="86616">MSSSQDGQTPLIPTSTLPLAPGPFNDPTEGQPADPPLSTEIPSYRSAITPPMSGPPPATHTQSTPMHLRVSSSRSLYMHKRSDLNKFLTTELKNLVVSVDVESFLQFAGLHDLWSGESWQEIIQSLSDDSDLQALKQEWINASPELSQYEPFCLWVESLLSRIQSLKEWRRKIRFTPLGNQEMRCTPGYADGDQVADTESRFKPDAACVPDGVEKLEEWWQVLVPIEFKTKGGAQQPTQAPRSTSTHVSTCESECPSSFHKSRSKRSTSSRQKDSSSGRPKKKKIRTEDLTHRVESSTPHEPDPSVQPLHKPTCDDIQLARYAMETLAAVGDRTHVFGLAVNNQDIALWYFDRCGAIRSTPLDVYDTKGFEAFIKFLSALMDVEDYALGFNPFFAPSKPGLRRDLCEIRVDIKDQPGQRLKLSKVLDRRTGIVGRATLVYRAEFEVTGVEEKKGSVVLKSSWQHHTRRSEYHVLRELHQDRTADRHIVRVHAGWEQENTSAAYRRAVFGAAASIIRHDRALRHTVLEYLHPITKLSEPGHIPYIGWSVLKAIQFLNTKSWYHRDISISNMGFAYEPCKGVLVKLLDFDLSKQHSSGSDTPHWTGTLPFMAVGLLQDPKSEHVLGYDLEALIWCLLWIVRVYDDGKPTVTKHDDHPLRHWFRDYSSLETLATLKLSYLQSARIEPFTNKFYEGLDAQMADLAWTWVAPSTGWQNIPPSLRPPAKNGAYDMIYRGDCAGRLQTWMEEKGWDRPKRLCSCSAHYSEN</sequence>
<feature type="domain" description="Protein kinase" evidence="2">
    <location>
        <begin position="422"/>
        <end position="764"/>
    </location>
</feature>
<dbReference type="InterPro" id="IPR011009">
    <property type="entry name" value="Kinase-like_dom_sf"/>
</dbReference>
<proteinExistence type="predicted"/>
<dbReference type="STRING" id="1051891.A0A0C3Q9K4"/>
<dbReference type="Gene3D" id="1.10.510.10">
    <property type="entry name" value="Transferase(Phosphotransferase) domain 1"/>
    <property type="match status" value="1"/>
</dbReference>
<protein>
    <recommendedName>
        <fullName evidence="2">Protein kinase domain-containing protein</fullName>
    </recommendedName>
</protein>
<feature type="compositionally biased region" description="Polar residues" evidence="1">
    <location>
        <begin position="233"/>
        <end position="256"/>
    </location>
</feature>
<gene>
    <name evidence="3" type="ORF">M407DRAFT_29725</name>
</gene>
<keyword evidence="4" id="KW-1185">Reference proteome</keyword>
<dbReference type="HOGENOM" id="CLU_396997_0_0_1"/>
<dbReference type="SUPFAM" id="SSF56112">
    <property type="entry name" value="Protein kinase-like (PK-like)"/>
    <property type="match status" value="1"/>
</dbReference>
<evidence type="ECO:0000259" key="2">
    <source>
        <dbReference type="PROSITE" id="PS50011"/>
    </source>
</evidence>
<organism evidence="3 4">
    <name type="scientific">Tulasnella calospora MUT 4182</name>
    <dbReference type="NCBI Taxonomy" id="1051891"/>
    <lineage>
        <taxon>Eukaryota</taxon>
        <taxon>Fungi</taxon>
        <taxon>Dikarya</taxon>
        <taxon>Basidiomycota</taxon>
        <taxon>Agaricomycotina</taxon>
        <taxon>Agaricomycetes</taxon>
        <taxon>Cantharellales</taxon>
        <taxon>Tulasnellaceae</taxon>
        <taxon>Tulasnella</taxon>
    </lineage>
</organism>
<dbReference type="PROSITE" id="PS50011">
    <property type="entry name" value="PROTEIN_KINASE_DOM"/>
    <property type="match status" value="1"/>
</dbReference>
<reference evidence="4" key="2">
    <citation type="submission" date="2015-01" db="EMBL/GenBank/DDBJ databases">
        <title>Evolutionary Origins and Diversification of the Mycorrhizal Mutualists.</title>
        <authorList>
            <consortium name="DOE Joint Genome Institute"/>
            <consortium name="Mycorrhizal Genomics Consortium"/>
            <person name="Kohler A."/>
            <person name="Kuo A."/>
            <person name="Nagy L.G."/>
            <person name="Floudas D."/>
            <person name="Copeland A."/>
            <person name="Barry K.W."/>
            <person name="Cichocki N."/>
            <person name="Veneault-Fourrey C."/>
            <person name="LaButti K."/>
            <person name="Lindquist E.A."/>
            <person name="Lipzen A."/>
            <person name="Lundell T."/>
            <person name="Morin E."/>
            <person name="Murat C."/>
            <person name="Riley R."/>
            <person name="Ohm R."/>
            <person name="Sun H."/>
            <person name="Tunlid A."/>
            <person name="Henrissat B."/>
            <person name="Grigoriev I.V."/>
            <person name="Hibbett D.S."/>
            <person name="Martin F."/>
        </authorList>
    </citation>
    <scope>NUCLEOTIDE SEQUENCE [LARGE SCALE GENOMIC DNA]</scope>
    <source>
        <strain evidence="4">MUT 4182</strain>
    </source>
</reference>
<feature type="compositionally biased region" description="Polar residues" evidence="1">
    <location>
        <begin position="1"/>
        <end position="17"/>
    </location>
</feature>
<evidence type="ECO:0000256" key="1">
    <source>
        <dbReference type="SAM" id="MobiDB-lite"/>
    </source>
</evidence>
<dbReference type="AlphaFoldDB" id="A0A0C3Q9K4"/>
<evidence type="ECO:0000313" key="3">
    <source>
        <dbReference type="EMBL" id="KIO20669.1"/>
    </source>
</evidence>
<feature type="region of interest" description="Disordered" evidence="1">
    <location>
        <begin position="1"/>
        <end position="66"/>
    </location>
</feature>
<dbReference type="GO" id="GO:0004672">
    <property type="term" value="F:protein kinase activity"/>
    <property type="evidence" value="ECO:0007669"/>
    <property type="project" value="InterPro"/>
</dbReference>
<name>A0A0C3Q9K4_9AGAM</name>